<accession>A0A7Y0U377</accession>
<name>A0A7Y0U377_9ACTO</name>
<protein>
    <submittedName>
        <fullName evidence="1">Uncharacterized protein</fullName>
    </submittedName>
</protein>
<dbReference type="Proteomes" id="UP000578252">
    <property type="component" value="Unassembled WGS sequence"/>
</dbReference>
<organism evidence="1 2">
    <name type="scientific">Mobiluncus mulieris</name>
    <dbReference type="NCBI Taxonomy" id="2052"/>
    <lineage>
        <taxon>Bacteria</taxon>
        <taxon>Bacillati</taxon>
        <taxon>Actinomycetota</taxon>
        <taxon>Actinomycetes</taxon>
        <taxon>Actinomycetales</taxon>
        <taxon>Actinomycetaceae</taxon>
        <taxon>Mobiluncus</taxon>
    </lineage>
</organism>
<reference evidence="1 2" key="1">
    <citation type="submission" date="2020-04" db="EMBL/GenBank/DDBJ databases">
        <title>Antimicrobial susceptibility and clonality of vaginal-derived multi-drug resistant Mobiluncus isolates in China.</title>
        <authorList>
            <person name="Zhang X."/>
        </authorList>
    </citation>
    <scope>NUCLEOTIDE SEQUENCE [LARGE SCALE GENOMIC DNA]</scope>
    <source>
        <strain evidence="1 2">13</strain>
    </source>
</reference>
<evidence type="ECO:0000313" key="2">
    <source>
        <dbReference type="Proteomes" id="UP000578252"/>
    </source>
</evidence>
<dbReference type="EMBL" id="JABCUR010000019">
    <property type="protein sequence ID" value="NMW66146.1"/>
    <property type="molecule type" value="Genomic_DNA"/>
</dbReference>
<comment type="caution">
    <text evidence="1">The sequence shown here is derived from an EMBL/GenBank/DDBJ whole genome shotgun (WGS) entry which is preliminary data.</text>
</comment>
<gene>
    <name evidence="1" type="ORF">HHJ78_11720</name>
</gene>
<proteinExistence type="predicted"/>
<sequence>MGMNPNQHSEPASKHAMSHTDVFYHSTFQTRPCSETKNSRKFKVVVQRVDFRLPPHEPEAAVTPSESTQRLNRLNRFNRCNQNAKTAPTTPTPAMNTKIIENPTPGLFSYASKIAPLKES</sequence>
<dbReference type="AlphaFoldDB" id="A0A7Y0U377"/>
<evidence type="ECO:0000313" key="1">
    <source>
        <dbReference type="EMBL" id="NMW66146.1"/>
    </source>
</evidence>